<keyword evidence="4 8" id="KW-0812">Transmembrane</keyword>
<dbReference type="OrthoDB" id="60697at2157"/>
<proteinExistence type="predicted"/>
<keyword evidence="5" id="KW-0378">Hydrolase</keyword>
<keyword evidence="7 8" id="KW-0472">Membrane</keyword>
<sequence>MDKWEKTILKFFILTPIVYIIMKPLENFLIKYVTFHSYLILKMFEECYLEGNIIHLSNLSIEVIGVCTGVSLMAIYISLVIVTAKNFKEFILGSFIGISLIYFGNIIRICLIAFIGTHETYNIQTIHDIISYIDVPITVFAALLWLKIQDLINR</sequence>
<feature type="transmembrane region" description="Helical" evidence="8">
    <location>
        <begin position="129"/>
        <end position="146"/>
    </location>
</feature>
<dbReference type="AlphaFoldDB" id="H1KYP0"/>
<protein>
    <submittedName>
        <fullName evidence="9">Exosortase EpsH-related protein</fullName>
    </submittedName>
</protein>
<evidence type="ECO:0000256" key="2">
    <source>
        <dbReference type="ARBA" id="ARBA00022475"/>
    </source>
</evidence>
<keyword evidence="3" id="KW-0645">Protease</keyword>
<gene>
    <name evidence="9" type="ORF">MetfoDRAFT_0913</name>
</gene>
<feature type="transmembrane region" description="Helical" evidence="8">
    <location>
        <begin position="7"/>
        <end position="25"/>
    </location>
</feature>
<dbReference type="InterPro" id="IPR026485">
    <property type="entry name" value="Archaeo_ArtE"/>
</dbReference>
<evidence type="ECO:0000313" key="10">
    <source>
        <dbReference type="Proteomes" id="UP000003706"/>
    </source>
</evidence>
<evidence type="ECO:0000256" key="4">
    <source>
        <dbReference type="ARBA" id="ARBA00022692"/>
    </source>
</evidence>
<evidence type="ECO:0000256" key="1">
    <source>
        <dbReference type="ARBA" id="ARBA00004651"/>
    </source>
</evidence>
<evidence type="ECO:0000256" key="5">
    <source>
        <dbReference type="ARBA" id="ARBA00022801"/>
    </source>
</evidence>
<evidence type="ECO:0000256" key="3">
    <source>
        <dbReference type="ARBA" id="ARBA00022670"/>
    </source>
</evidence>
<dbReference type="Pfam" id="PF09721">
    <property type="entry name" value="Exosortase_EpsH"/>
    <property type="match status" value="1"/>
</dbReference>
<reference evidence="9 10" key="1">
    <citation type="submission" date="2011-09" db="EMBL/GenBank/DDBJ databases">
        <title>The draft genome of Methanotorris formicicus Mc-S-70.</title>
        <authorList>
            <consortium name="US DOE Joint Genome Institute (JGI-PGF)"/>
            <person name="Lucas S."/>
            <person name="Han J."/>
            <person name="Lapidus A."/>
            <person name="Cheng J.-F."/>
            <person name="Goodwin L."/>
            <person name="Pitluck S."/>
            <person name="Peters L."/>
            <person name="Land M.L."/>
            <person name="Hauser L."/>
            <person name="Sieprawska-Lupa M."/>
            <person name="Takai K."/>
            <person name="Miyazaki J."/>
            <person name="Whitman W."/>
            <person name="Woyke T.J."/>
        </authorList>
    </citation>
    <scope>NUCLEOTIDE SEQUENCE [LARGE SCALE GENOMIC DNA]</scope>
    <source>
        <strain evidence="9 10">Mc-S-70</strain>
    </source>
</reference>
<keyword evidence="10" id="KW-1185">Reference proteome</keyword>
<dbReference type="STRING" id="647171.MetfoDRAFT_0913"/>
<keyword evidence="6 8" id="KW-1133">Transmembrane helix</keyword>
<dbReference type="InterPro" id="IPR019127">
    <property type="entry name" value="Exosortase"/>
</dbReference>
<dbReference type="GO" id="GO:0006508">
    <property type="term" value="P:proteolysis"/>
    <property type="evidence" value="ECO:0007669"/>
    <property type="project" value="UniProtKB-KW"/>
</dbReference>
<name>H1KYP0_9EURY</name>
<dbReference type="GO" id="GO:0005886">
    <property type="term" value="C:plasma membrane"/>
    <property type="evidence" value="ECO:0007669"/>
    <property type="project" value="UniProtKB-SubCell"/>
</dbReference>
<dbReference type="Proteomes" id="UP000003706">
    <property type="component" value="Unassembled WGS sequence"/>
</dbReference>
<comment type="caution">
    <text evidence="9">The sequence shown here is derived from an EMBL/GenBank/DDBJ whole genome shotgun (WGS) entry which is preliminary data.</text>
</comment>
<dbReference type="NCBIfam" id="TIGR04178">
    <property type="entry name" value="exo_archaeo"/>
    <property type="match status" value="1"/>
</dbReference>
<dbReference type="EMBL" id="AGJL01000019">
    <property type="protein sequence ID" value="EHP86944.1"/>
    <property type="molecule type" value="Genomic_DNA"/>
</dbReference>
<evidence type="ECO:0000256" key="6">
    <source>
        <dbReference type="ARBA" id="ARBA00022989"/>
    </source>
</evidence>
<dbReference type="InterPro" id="IPR026392">
    <property type="entry name" value="Exo/Archaeosortase_dom"/>
</dbReference>
<evidence type="ECO:0000313" key="9">
    <source>
        <dbReference type="EMBL" id="EHP86944.1"/>
    </source>
</evidence>
<feature type="transmembrane region" description="Helical" evidence="8">
    <location>
        <begin position="63"/>
        <end position="83"/>
    </location>
</feature>
<dbReference type="RefSeq" id="WP_007044352.1">
    <property type="nucleotide sequence ID" value="NZ_AGJL01000019.1"/>
</dbReference>
<organism evidence="9 10">
    <name type="scientific">Methanotorris formicicus Mc-S-70</name>
    <dbReference type="NCBI Taxonomy" id="647171"/>
    <lineage>
        <taxon>Archaea</taxon>
        <taxon>Methanobacteriati</taxon>
        <taxon>Methanobacteriota</taxon>
        <taxon>Methanomada group</taxon>
        <taxon>Methanococci</taxon>
        <taxon>Methanococcales</taxon>
        <taxon>Methanocaldococcaceae</taxon>
        <taxon>Methanotorris</taxon>
    </lineage>
</organism>
<evidence type="ECO:0000256" key="7">
    <source>
        <dbReference type="ARBA" id="ARBA00023136"/>
    </source>
</evidence>
<comment type="subcellular location">
    <subcellularLocation>
        <location evidence="1">Cell membrane</location>
        <topology evidence="1">Multi-pass membrane protein</topology>
    </subcellularLocation>
</comment>
<dbReference type="NCBIfam" id="TIGR04124">
    <property type="entry name" value="archaeo_artE"/>
    <property type="match status" value="1"/>
</dbReference>
<accession>H1KYP0</accession>
<keyword evidence="2" id="KW-1003">Cell membrane</keyword>
<dbReference type="GO" id="GO:0008233">
    <property type="term" value="F:peptidase activity"/>
    <property type="evidence" value="ECO:0007669"/>
    <property type="project" value="UniProtKB-KW"/>
</dbReference>
<evidence type="ECO:0000256" key="8">
    <source>
        <dbReference type="SAM" id="Phobius"/>
    </source>
</evidence>
<feature type="transmembrane region" description="Helical" evidence="8">
    <location>
        <begin position="90"/>
        <end position="117"/>
    </location>
</feature>